<feature type="compositionally biased region" description="Basic and acidic residues" evidence="1">
    <location>
        <begin position="170"/>
        <end position="181"/>
    </location>
</feature>
<feature type="compositionally biased region" description="Low complexity" evidence="1">
    <location>
        <begin position="160"/>
        <end position="169"/>
    </location>
</feature>
<gene>
    <name evidence="3" type="ORF">B0H63DRAFT_45337</name>
</gene>
<evidence type="ECO:0000313" key="4">
    <source>
        <dbReference type="Proteomes" id="UP001285441"/>
    </source>
</evidence>
<keyword evidence="2" id="KW-1133">Transmembrane helix</keyword>
<sequence length="181" mass="21093">MNATTTTTTTTTTTARNQDDGGDSDNHLRRCWKQQSCNDCLDQDKCSWCPYTQSCVPNSYEIPLLAPAYDEHICPQWSERWEIRTKPLGCQVSTITSLTAVVSVTSTLVLVMLIWLCLWVVRRLRRLHRERPAWWRVRGYQEGARRRWMFWRRERGWKDGSSSGSSGIESSRHEQEPLLGR</sequence>
<reference evidence="3" key="2">
    <citation type="submission" date="2023-06" db="EMBL/GenBank/DDBJ databases">
        <authorList>
            <consortium name="Lawrence Berkeley National Laboratory"/>
            <person name="Haridas S."/>
            <person name="Hensen N."/>
            <person name="Bonometti L."/>
            <person name="Westerberg I."/>
            <person name="Brannstrom I.O."/>
            <person name="Guillou S."/>
            <person name="Cros-Aarteil S."/>
            <person name="Calhoun S."/>
            <person name="Kuo A."/>
            <person name="Mondo S."/>
            <person name="Pangilinan J."/>
            <person name="Riley R."/>
            <person name="LaButti K."/>
            <person name="Andreopoulos B."/>
            <person name="Lipzen A."/>
            <person name="Chen C."/>
            <person name="Yanf M."/>
            <person name="Daum C."/>
            <person name="Ng V."/>
            <person name="Clum A."/>
            <person name="Steindorff A."/>
            <person name="Ohm R."/>
            <person name="Martin F."/>
            <person name="Silar P."/>
            <person name="Natvig D."/>
            <person name="Lalanne C."/>
            <person name="Gautier V."/>
            <person name="Ament-velasquez S.L."/>
            <person name="Kruys A."/>
            <person name="Hutchinson M.I."/>
            <person name="Powell A.J."/>
            <person name="Barry K."/>
            <person name="Miller A.N."/>
            <person name="Grigoriev I.V."/>
            <person name="Debuchy R."/>
            <person name="Gladieux P."/>
            <person name="Thoren M.H."/>
            <person name="Johannesson H."/>
        </authorList>
    </citation>
    <scope>NUCLEOTIDE SEQUENCE</scope>
    <source>
        <strain evidence="3">CBS 232.78</strain>
    </source>
</reference>
<evidence type="ECO:0008006" key="5">
    <source>
        <dbReference type="Google" id="ProtNLM"/>
    </source>
</evidence>
<dbReference type="EMBL" id="JAULSW010000001">
    <property type="protein sequence ID" value="KAK3394419.1"/>
    <property type="molecule type" value="Genomic_DNA"/>
</dbReference>
<organism evidence="3 4">
    <name type="scientific">Podospora didyma</name>
    <dbReference type="NCBI Taxonomy" id="330526"/>
    <lineage>
        <taxon>Eukaryota</taxon>
        <taxon>Fungi</taxon>
        <taxon>Dikarya</taxon>
        <taxon>Ascomycota</taxon>
        <taxon>Pezizomycotina</taxon>
        <taxon>Sordariomycetes</taxon>
        <taxon>Sordariomycetidae</taxon>
        <taxon>Sordariales</taxon>
        <taxon>Podosporaceae</taxon>
        <taxon>Podospora</taxon>
    </lineage>
</organism>
<feature type="transmembrane region" description="Helical" evidence="2">
    <location>
        <begin position="98"/>
        <end position="121"/>
    </location>
</feature>
<proteinExistence type="predicted"/>
<comment type="caution">
    <text evidence="3">The sequence shown here is derived from an EMBL/GenBank/DDBJ whole genome shotgun (WGS) entry which is preliminary data.</text>
</comment>
<feature type="region of interest" description="Disordered" evidence="1">
    <location>
        <begin position="158"/>
        <end position="181"/>
    </location>
</feature>
<feature type="compositionally biased region" description="Low complexity" evidence="1">
    <location>
        <begin position="1"/>
        <end position="14"/>
    </location>
</feature>
<keyword evidence="2" id="KW-0472">Membrane</keyword>
<accession>A0AAE0U8I7</accession>
<keyword evidence="4" id="KW-1185">Reference proteome</keyword>
<evidence type="ECO:0000256" key="1">
    <source>
        <dbReference type="SAM" id="MobiDB-lite"/>
    </source>
</evidence>
<feature type="region of interest" description="Disordered" evidence="1">
    <location>
        <begin position="1"/>
        <end position="25"/>
    </location>
</feature>
<dbReference type="AlphaFoldDB" id="A0AAE0U8I7"/>
<reference evidence="3" key="1">
    <citation type="journal article" date="2023" name="Mol. Phylogenet. Evol.">
        <title>Genome-scale phylogeny and comparative genomics of the fungal order Sordariales.</title>
        <authorList>
            <person name="Hensen N."/>
            <person name="Bonometti L."/>
            <person name="Westerberg I."/>
            <person name="Brannstrom I.O."/>
            <person name="Guillou S."/>
            <person name="Cros-Aarteil S."/>
            <person name="Calhoun S."/>
            <person name="Haridas S."/>
            <person name="Kuo A."/>
            <person name="Mondo S."/>
            <person name="Pangilinan J."/>
            <person name="Riley R."/>
            <person name="LaButti K."/>
            <person name="Andreopoulos B."/>
            <person name="Lipzen A."/>
            <person name="Chen C."/>
            <person name="Yan M."/>
            <person name="Daum C."/>
            <person name="Ng V."/>
            <person name="Clum A."/>
            <person name="Steindorff A."/>
            <person name="Ohm R.A."/>
            <person name="Martin F."/>
            <person name="Silar P."/>
            <person name="Natvig D.O."/>
            <person name="Lalanne C."/>
            <person name="Gautier V."/>
            <person name="Ament-Velasquez S.L."/>
            <person name="Kruys A."/>
            <person name="Hutchinson M.I."/>
            <person name="Powell A.J."/>
            <person name="Barry K."/>
            <person name="Miller A.N."/>
            <person name="Grigoriev I.V."/>
            <person name="Debuchy R."/>
            <person name="Gladieux P."/>
            <person name="Hiltunen Thoren M."/>
            <person name="Johannesson H."/>
        </authorList>
    </citation>
    <scope>NUCLEOTIDE SEQUENCE</scope>
    <source>
        <strain evidence="3">CBS 232.78</strain>
    </source>
</reference>
<evidence type="ECO:0000313" key="3">
    <source>
        <dbReference type="EMBL" id="KAK3394419.1"/>
    </source>
</evidence>
<protein>
    <recommendedName>
        <fullName evidence="5">PSI domain-containing protein</fullName>
    </recommendedName>
</protein>
<dbReference type="Proteomes" id="UP001285441">
    <property type="component" value="Unassembled WGS sequence"/>
</dbReference>
<keyword evidence="2" id="KW-0812">Transmembrane</keyword>
<evidence type="ECO:0000256" key="2">
    <source>
        <dbReference type="SAM" id="Phobius"/>
    </source>
</evidence>
<name>A0AAE0U8I7_9PEZI</name>